<dbReference type="AlphaFoldDB" id="A0A7S4EP52"/>
<reference evidence="2" key="1">
    <citation type="submission" date="2021-01" db="EMBL/GenBank/DDBJ databases">
        <authorList>
            <person name="Corre E."/>
            <person name="Pelletier E."/>
            <person name="Niang G."/>
            <person name="Scheremetjew M."/>
            <person name="Finn R."/>
            <person name="Kale V."/>
            <person name="Holt S."/>
            <person name="Cochrane G."/>
            <person name="Meng A."/>
            <person name="Brown T."/>
            <person name="Cohen L."/>
        </authorList>
    </citation>
    <scope>NUCLEOTIDE SEQUENCE</scope>
    <source>
        <strain evidence="2">10249 10 AB</strain>
    </source>
</reference>
<evidence type="ECO:0000256" key="1">
    <source>
        <dbReference type="SAM" id="MobiDB-lite"/>
    </source>
</evidence>
<name>A0A7S4EP52_9STRA</name>
<protein>
    <submittedName>
        <fullName evidence="2">Uncharacterized protein</fullName>
    </submittedName>
</protein>
<feature type="region of interest" description="Disordered" evidence="1">
    <location>
        <begin position="54"/>
        <end position="129"/>
    </location>
</feature>
<evidence type="ECO:0000313" key="2">
    <source>
        <dbReference type="EMBL" id="CAE0727107.1"/>
    </source>
</evidence>
<feature type="compositionally biased region" description="Low complexity" evidence="1">
    <location>
        <begin position="103"/>
        <end position="123"/>
    </location>
</feature>
<organism evidence="2">
    <name type="scientific">Pseudo-nitzschia australis</name>
    <dbReference type="NCBI Taxonomy" id="44445"/>
    <lineage>
        <taxon>Eukaryota</taxon>
        <taxon>Sar</taxon>
        <taxon>Stramenopiles</taxon>
        <taxon>Ochrophyta</taxon>
        <taxon>Bacillariophyta</taxon>
        <taxon>Bacillariophyceae</taxon>
        <taxon>Bacillariophycidae</taxon>
        <taxon>Bacillariales</taxon>
        <taxon>Bacillariaceae</taxon>
        <taxon>Pseudo-nitzschia</taxon>
    </lineage>
</organism>
<proteinExistence type="predicted"/>
<dbReference type="EMBL" id="HBIX01029645">
    <property type="protein sequence ID" value="CAE0727107.1"/>
    <property type="molecule type" value="Transcribed_RNA"/>
</dbReference>
<accession>A0A7S4EP52</accession>
<feature type="compositionally biased region" description="Low complexity" evidence="1">
    <location>
        <begin position="73"/>
        <end position="84"/>
    </location>
</feature>
<feature type="region of interest" description="Disordered" evidence="1">
    <location>
        <begin position="358"/>
        <end position="402"/>
    </location>
</feature>
<sequence>MFSLEDALLNVEEGNDADLNAGFERGESEAVVGELERLKEEEGGDEHKLELELDSANGTNGNGEASAALEAKASTSTSTPTPAAITQTESPLAVRAHTPTADNSNTNSLTSTSTSTSTLSSSTGTVPGRPVLRGTLSYVDQDEGHIGIGGNGIGKGNKRLLVMKGTWRWSNTDAGAATANNQHQHQHQPSRELPFELTSDVTNEPYLLFRDTTDSRTNADASTASRNGVCGGCFLPPPRGLFSGHFVVPYPHVTVLGKRSLKNKKFQESGVELAFDRETDNTVYKVRGSGRNDLGTFSLVGTARRATHYNGSATAGSYYTVELQKTYTGTPAAANSSGSSNTSNNNNSSLVVRVKTESPHPVVVAGKQQQQQQQQEDPVRARHHIQKKSAESCGTKTMNSVR</sequence>
<gene>
    <name evidence="2" type="ORF">PAUS00366_LOCUS19867</name>
</gene>
<feature type="compositionally biased region" description="Polar residues" evidence="1">
    <location>
        <begin position="392"/>
        <end position="402"/>
    </location>
</feature>